<evidence type="ECO:0000313" key="3">
    <source>
        <dbReference type="EMBL" id="KYN06446.1"/>
    </source>
</evidence>
<feature type="compositionally biased region" description="Polar residues" evidence="1">
    <location>
        <begin position="156"/>
        <end position="172"/>
    </location>
</feature>
<keyword evidence="2" id="KW-0472">Membrane</keyword>
<dbReference type="EMBL" id="KQ977004">
    <property type="protein sequence ID" value="KYN06446.1"/>
    <property type="molecule type" value="Genomic_DNA"/>
</dbReference>
<reference evidence="3 4" key="1">
    <citation type="submission" date="2016-03" db="EMBL/GenBank/DDBJ databases">
        <title>Cyphomyrmex costatus WGS genome.</title>
        <authorList>
            <person name="Nygaard S."/>
            <person name="Hu H."/>
            <person name="Boomsma J."/>
            <person name="Zhang G."/>
        </authorList>
    </citation>
    <scope>NUCLEOTIDE SEQUENCE [LARGE SCALE GENOMIC DNA]</scope>
    <source>
        <strain evidence="3">MS0001</strain>
        <tissue evidence="3">Whole body</tissue>
    </source>
</reference>
<gene>
    <name evidence="3" type="ORF">ALC62_02520</name>
</gene>
<name>A0A195D0R4_9HYME</name>
<evidence type="ECO:0000256" key="1">
    <source>
        <dbReference type="SAM" id="MobiDB-lite"/>
    </source>
</evidence>
<dbReference type="Proteomes" id="UP000078542">
    <property type="component" value="Unassembled WGS sequence"/>
</dbReference>
<organism evidence="3 4">
    <name type="scientific">Cyphomyrmex costatus</name>
    <dbReference type="NCBI Taxonomy" id="456900"/>
    <lineage>
        <taxon>Eukaryota</taxon>
        <taxon>Metazoa</taxon>
        <taxon>Ecdysozoa</taxon>
        <taxon>Arthropoda</taxon>
        <taxon>Hexapoda</taxon>
        <taxon>Insecta</taxon>
        <taxon>Pterygota</taxon>
        <taxon>Neoptera</taxon>
        <taxon>Endopterygota</taxon>
        <taxon>Hymenoptera</taxon>
        <taxon>Apocrita</taxon>
        <taxon>Aculeata</taxon>
        <taxon>Formicoidea</taxon>
        <taxon>Formicidae</taxon>
        <taxon>Myrmicinae</taxon>
        <taxon>Cyphomyrmex</taxon>
    </lineage>
</organism>
<keyword evidence="2" id="KW-0812">Transmembrane</keyword>
<protein>
    <submittedName>
        <fullName evidence="3">Uncharacterized protein</fullName>
    </submittedName>
</protein>
<evidence type="ECO:0000313" key="4">
    <source>
        <dbReference type="Proteomes" id="UP000078542"/>
    </source>
</evidence>
<keyword evidence="2" id="KW-1133">Transmembrane helix</keyword>
<keyword evidence="4" id="KW-1185">Reference proteome</keyword>
<accession>A0A195D0R4</accession>
<evidence type="ECO:0000256" key="2">
    <source>
        <dbReference type="SAM" id="Phobius"/>
    </source>
</evidence>
<proteinExistence type="predicted"/>
<dbReference type="AlphaFoldDB" id="A0A195D0R4"/>
<feature type="region of interest" description="Disordered" evidence="1">
    <location>
        <begin position="139"/>
        <end position="172"/>
    </location>
</feature>
<sequence>MYLIYRFFTSVIFAMINASIVLYMCQRFFRVMRAHYQIMAEAERFNSIISESRASLNYISSKISEGMDQMKEDIAKELFITDHLTKLSSRVSQLLQRYSELEEGLIELVRMNHNMKSVQIETPVDINEEVKCILTAVKKKQTQQQEQSDHPRTPTKLRTSINTSTGVKDSQPHNFITSSKFLTSQSYDTDISNVMFERQERRTSACPEVQLLNDPRPAINVKTIGFRPSWKCEI</sequence>
<feature type="transmembrane region" description="Helical" evidence="2">
    <location>
        <begin position="6"/>
        <end position="25"/>
    </location>
</feature>